<keyword evidence="6" id="KW-0808">Transferase</keyword>
<dbReference type="GO" id="GO:0030170">
    <property type="term" value="F:pyridoxal phosphate binding"/>
    <property type="evidence" value="ECO:0007669"/>
    <property type="project" value="InterPro"/>
</dbReference>
<dbReference type="Gene3D" id="3.90.1150.10">
    <property type="entry name" value="Aspartate Aminotransferase, domain 1"/>
    <property type="match status" value="1"/>
</dbReference>
<dbReference type="AlphaFoldDB" id="A0A9X3S6B3"/>
<dbReference type="SUPFAM" id="SSF53383">
    <property type="entry name" value="PLP-dependent transferases"/>
    <property type="match status" value="1"/>
</dbReference>
<dbReference type="PROSITE" id="PS00868">
    <property type="entry name" value="CYS_MET_METAB_PP"/>
    <property type="match status" value="1"/>
</dbReference>
<dbReference type="InterPro" id="IPR054542">
    <property type="entry name" value="Cys_met_metab_PP"/>
</dbReference>
<dbReference type="Gene3D" id="3.40.640.10">
    <property type="entry name" value="Type I PLP-dependent aspartate aminotransferase-like (Major domain)"/>
    <property type="match status" value="1"/>
</dbReference>
<evidence type="ECO:0000256" key="4">
    <source>
        <dbReference type="PIRSR" id="PIRSR001434-2"/>
    </source>
</evidence>
<dbReference type="GO" id="GO:0005737">
    <property type="term" value="C:cytoplasm"/>
    <property type="evidence" value="ECO:0007669"/>
    <property type="project" value="TreeGrafter"/>
</dbReference>
<keyword evidence="3 4" id="KW-0663">Pyridoxal phosphate</keyword>
<evidence type="ECO:0000313" key="6">
    <source>
        <dbReference type="EMBL" id="MDA0179749.1"/>
    </source>
</evidence>
<evidence type="ECO:0000256" key="3">
    <source>
        <dbReference type="ARBA" id="ARBA00022898"/>
    </source>
</evidence>
<dbReference type="InterPro" id="IPR000277">
    <property type="entry name" value="Cys/Met-Metab_PyrdxlP-dep_enz"/>
</dbReference>
<evidence type="ECO:0000256" key="2">
    <source>
        <dbReference type="ARBA" id="ARBA00009077"/>
    </source>
</evidence>
<feature type="modified residue" description="N6-(pyridoxal phosphate)lysine" evidence="4">
    <location>
        <position position="189"/>
    </location>
</feature>
<dbReference type="InterPro" id="IPR015424">
    <property type="entry name" value="PyrdxlP-dep_Trfase"/>
</dbReference>
<reference evidence="6" key="1">
    <citation type="submission" date="2022-10" db="EMBL/GenBank/DDBJ databases">
        <title>The WGS of Solirubrobacter phytolaccae KCTC 29190.</title>
        <authorList>
            <person name="Jiang Z."/>
        </authorList>
    </citation>
    <scope>NUCLEOTIDE SEQUENCE</scope>
    <source>
        <strain evidence="6">KCTC 29190</strain>
    </source>
</reference>
<dbReference type="GO" id="GO:0003962">
    <property type="term" value="F:cystathionine gamma-synthase activity"/>
    <property type="evidence" value="ECO:0007669"/>
    <property type="project" value="TreeGrafter"/>
</dbReference>
<dbReference type="Proteomes" id="UP001147653">
    <property type="component" value="Unassembled WGS sequence"/>
</dbReference>
<evidence type="ECO:0000256" key="5">
    <source>
        <dbReference type="RuleBase" id="RU362118"/>
    </source>
</evidence>
<gene>
    <name evidence="6" type="ORF">OJ997_05550</name>
</gene>
<evidence type="ECO:0000313" key="7">
    <source>
        <dbReference type="Proteomes" id="UP001147653"/>
    </source>
</evidence>
<dbReference type="GO" id="GO:0019346">
    <property type="term" value="P:transsulfuration"/>
    <property type="evidence" value="ECO:0007669"/>
    <property type="project" value="InterPro"/>
</dbReference>
<proteinExistence type="inferred from homology"/>
<name>A0A9X3S6B3_9ACTN</name>
<dbReference type="InterPro" id="IPR015421">
    <property type="entry name" value="PyrdxlP-dep_Trfase_major"/>
</dbReference>
<keyword evidence="7" id="KW-1185">Reference proteome</keyword>
<evidence type="ECO:0000256" key="1">
    <source>
        <dbReference type="ARBA" id="ARBA00001933"/>
    </source>
</evidence>
<protein>
    <submittedName>
        <fullName evidence="6">PLP-dependent transferase</fullName>
    </submittedName>
</protein>
<organism evidence="6 7">
    <name type="scientific">Solirubrobacter phytolaccae</name>
    <dbReference type="NCBI Taxonomy" id="1404360"/>
    <lineage>
        <taxon>Bacteria</taxon>
        <taxon>Bacillati</taxon>
        <taxon>Actinomycetota</taxon>
        <taxon>Thermoleophilia</taxon>
        <taxon>Solirubrobacterales</taxon>
        <taxon>Solirubrobacteraceae</taxon>
        <taxon>Solirubrobacter</taxon>
    </lineage>
</organism>
<dbReference type="GO" id="GO:0004123">
    <property type="term" value="F:cystathionine gamma-lyase activity"/>
    <property type="evidence" value="ECO:0007669"/>
    <property type="project" value="TreeGrafter"/>
</dbReference>
<accession>A0A9X3S6B3</accession>
<comment type="similarity">
    <text evidence="2 5">Belongs to the trans-sulfuration enzymes family.</text>
</comment>
<dbReference type="PANTHER" id="PTHR11808">
    <property type="entry name" value="TRANS-SULFURATION ENZYME FAMILY MEMBER"/>
    <property type="match status" value="1"/>
</dbReference>
<dbReference type="GO" id="GO:0019343">
    <property type="term" value="P:cysteine biosynthetic process via cystathionine"/>
    <property type="evidence" value="ECO:0007669"/>
    <property type="project" value="TreeGrafter"/>
</dbReference>
<dbReference type="PIRSF" id="PIRSF001434">
    <property type="entry name" value="CGS"/>
    <property type="match status" value="1"/>
</dbReference>
<comment type="caution">
    <text evidence="6">The sequence shown here is derived from an EMBL/GenBank/DDBJ whole genome shotgun (WGS) entry which is preliminary data.</text>
</comment>
<dbReference type="Pfam" id="PF01053">
    <property type="entry name" value="Cys_Met_Meta_PP"/>
    <property type="match status" value="1"/>
</dbReference>
<dbReference type="InterPro" id="IPR015422">
    <property type="entry name" value="PyrdxlP-dep_Trfase_small"/>
</dbReference>
<dbReference type="PANTHER" id="PTHR11808:SF15">
    <property type="entry name" value="CYSTATHIONINE GAMMA-LYASE"/>
    <property type="match status" value="1"/>
</dbReference>
<sequence>MKPETWAIVGGRPERVPGAPLNTPLVPASNFVLGTERLYSRTEATETWQAFEEVLGGLEGGHAVSFSSGMAACAAVLGQLPTGAHLVIPDDCYQGVAGIAEAGARDHGWRVERVPAPDTETWIAKLLEADLVWLESPTNPLLDVSDVAAICGAPRKDGVRVVVDNTFATPLLQQPLALGADVVIHAATKFLGGHSDLLMGAAVAKDEAQRDLLVTARKLYGATPGTLEAFLATRGVRTLPVRLKTAVASAVELVARLEAHPAVHRVRYPGFGAVVSFELADAPTVDRACAAVKIIYNATSLGGVETTMERRSVHPGQEHIPDGLIRMSVGCEDVEDLWADLEQALAAA</sequence>
<comment type="cofactor">
    <cofactor evidence="1 5">
        <name>pyridoxal 5'-phosphate</name>
        <dbReference type="ChEBI" id="CHEBI:597326"/>
    </cofactor>
</comment>
<dbReference type="EMBL" id="JAPDDP010000007">
    <property type="protein sequence ID" value="MDA0179749.1"/>
    <property type="molecule type" value="Genomic_DNA"/>
</dbReference>
<dbReference type="RefSeq" id="WP_270024054.1">
    <property type="nucleotide sequence ID" value="NZ_JAPDDP010000007.1"/>
</dbReference>